<dbReference type="SMART" id="SM00236">
    <property type="entry name" value="fCBD"/>
    <property type="match status" value="1"/>
</dbReference>
<reference evidence="4" key="1">
    <citation type="submission" date="2023-04" db="EMBL/GenBank/DDBJ databases">
        <title>Phytophthora lilii NBRC 32176.</title>
        <authorList>
            <person name="Ichikawa N."/>
            <person name="Sato H."/>
            <person name="Tonouchi N."/>
        </authorList>
    </citation>
    <scope>NUCLEOTIDE SEQUENCE</scope>
    <source>
        <strain evidence="4">NBRC 32176</strain>
    </source>
</reference>
<gene>
    <name evidence="4" type="ORF">Plil01_001777900</name>
</gene>
<dbReference type="AlphaFoldDB" id="A0A9W6YHD4"/>
<feature type="transmembrane region" description="Helical" evidence="2">
    <location>
        <begin position="30"/>
        <end position="52"/>
    </location>
</feature>
<evidence type="ECO:0000259" key="3">
    <source>
        <dbReference type="SMART" id="SM00236"/>
    </source>
</evidence>
<evidence type="ECO:0000313" key="4">
    <source>
        <dbReference type="EMBL" id="GMF65048.1"/>
    </source>
</evidence>
<dbReference type="GO" id="GO:0030248">
    <property type="term" value="F:cellulose binding"/>
    <property type="evidence" value="ECO:0007669"/>
    <property type="project" value="InterPro"/>
</dbReference>
<keyword evidence="2" id="KW-0812">Transmembrane</keyword>
<proteinExistence type="predicted"/>
<comment type="caution">
    <text evidence="4">The sequence shown here is derived from an EMBL/GenBank/DDBJ whole genome shotgun (WGS) entry which is preliminary data.</text>
</comment>
<evidence type="ECO:0000256" key="2">
    <source>
        <dbReference type="SAM" id="Phobius"/>
    </source>
</evidence>
<evidence type="ECO:0000313" key="5">
    <source>
        <dbReference type="Proteomes" id="UP001165083"/>
    </source>
</evidence>
<evidence type="ECO:0000256" key="1">
    <source>
        <dbReference type="ARBA" id="ARBA00022729"/>
    </source>
</evidence>
<protein>
    <submittedName>
        <fullName evidence="4">Unnamed protein product</fullName>
    </submittedName>
</protein>
<sequence length="170" mass="18147">MEGKVPAELVPGDQMSNSPAGQIGLCDYRLGGFLVTPVLILVVLVVVAYLAVHDRVLLQLLELETGSSACSQQASQVSDSGVMATLIRLVALFLNRSLQQPTPTSTSSTCTTAAYGSCGSSMGTTCCPSGYYCQPWSDNYYQYILPPSQCTSQLTDTDYPGNDLKTVCLR</sequence>
<keyword evidence="2" id="KW-0472">Membrane</keyword>
<dbReference type="OrthoDB" id="160645at2759"/>
<dbReference type="Proteomes" id="UP001165083">
    <property type="component" value="Unassembled WGS sequence"/>
</dbReference>
<keyword evidence="5" id="KW-1185">Reference proteome</keyword>
<name>A0A9W6YHD4_9STRA</name>
<dbReference type="EMBL" id="BSXW01012440">
    <property type="protein sequence ID" value="GMF65048.1"/>
    <property type="molecule type" value="Genomic_DNA"/>
</dbReference>
<dbReference type="GO" id="GO:0005975">
    <property type="term" value="P:carbohydrate metabolic process"/>
    <property type="evidence" value="ECO:0007669"/>
    <property type="project" value="InterPro"/>
</dbReference>
<accession>A0A9W6YHD4</accession>
<organism evidence="4 5">
    <name type="scientific">Phytophthora lilii</name>
    <dbReference type="NCBI Taxonomy" id="2077276"/>
    <lineage>
        <taxon>Eukaryota</taxon>
        <taxon>Sar</taxon>
        <taxon>Stramenopiles</taxon>
        <taxon>Oomycota</taxon>
        <taxon>Peronosporomycetes</taxon>
        <taxon>Peronosporales</taxon>
        <taxon>Peronosporaceae</taxon>
        <taxon>Phytophthora</taxon>
    </lineage>
</organism>
<dbReference type="GO" id="GO:0005576">
    <property type="term" value="C:extracellular region"/>
    <property type="evidence" value="ECO:0007669"/>
    <property type="project" value="InterPro"/>
</dbReference>
<dbReference type="InterPro" id="IPR000254">
    <property type="entry name" value="CBD"/>
</dbReference>
<keyword evidence="1" id="KW-0732">Signal</keyword>
<feature type="domain" description="CBM1" evidence="3">
    <location>
        <begin position="113"/>
        <end position="144"/>
    </location>
</feature>
<keyword evidence="2" id="KW-1133">Transmembrane helix</keyword>